<reference evidence="2 3" key="1">
    <citation type="submission" date="2023-09" db="EMBL/GenBank/DDBJ databases">
        <title>Complete Genome and Methylome dissection of Bacillus brevis NEB573 original source of BbsI restriction endonuclease.</title>
        <authorList>
            <person name="Fomenkov A."/>
            <person name="Roberts R.D."/>
        </authorList>
    </citation>
    <scope>NUCLEOTIDE SEQUENCE [LARGE SCALE GENOMIC DNA]</scope>
    <source>
        <strain evidence="2 3">NEB573</strain>
    </source>
</reference>
<keyword evidence="3" id="KW-1185">Reference proteome</keyword>
<feature type="transmembrane region" description="Helical" evidence="1">
    <location>
        <begin position="12"/>
        <end position="28"/>
    </location>
</feature>
<dbReference type="EMBL" id="CP134050">
    <property type="protein sequence ID" value="WNC13507.1"/>
    <property type="molecule type" value="Genomic_DNA"/>
</dbReference>
<keyword evidence="1" id="KW-0812">Transmembrane</keyword>
<dbReference type="RefSeq" id="WP_310765016.1">
    <property type="nucleotide sequence ID" value="NZ_CP134050.1"/>
</dbReference>
<keyword evidence="1" id="KW-1133">Transmembrane helix</keyword>
<organism evidence="2 3">
    <name type="scientific">Brevibacillus brevis</name>
    <name type="common">Bacillus brevis</name>
    <dbReference type="NCBI Taxonomy" id="1393"/>
    <lineage>
        <taxon>Bacteria</taxon>
        <taxon>Bacillati</taxon>
        <taxon>Bacillota</taxon>
        <taxon>Bacilli</taxon>
        <taxon>Bacillales</taxon>
        <taxon>Paenibacillaceae</taxon>
        <taxon>Brevibacillus</taxon>
    </lineage>
</organism>
<gene>
    <name evidence="2" type="ORF">RGB73_22835</name>
</gene>
<name>A0ABY9T092_BREBE</name>
<proteinExistence type="predicted"/>
<accession>A0ABY9T092</accession>
<evidence type="ECO:0000313" key="3">
    <source>
        <dbReference type="Proteomes" id="UP001256827"/>
    </source>
</evidence>
<protein>
    <submittedName>
        <fullName evidence="2">Uncharacterized protein</fullName>
    </submittedName>
</protein>
<evidence type="ECO:0000313" key="2">
    <source>
        <dbReference type="EMBL" id="WNC13507.1"/>
    </source>
</evidence>
<sequence length="49" mass="5465">MQKLLGTLPPYLTLTGVVLSFLIPYLLFKINGKLHKLGDPPWKGKGKKT</sequence>
<dbReference type="Proteomes" id="UP001256827">
    <property type="component" value="Chromosome"/>
</dbReference>
<keyword evidence="1" id="KW-0472">Membrane</keyword>
<evidence type="ECO:0000256" key="1">
    <source>
        <dbReference type="SAM" id="Phobius"/>
    </source>
</evidence>